<dbReference type="Pfam" id="PF13411">
    <property type="entry name" value="MerR_1"/>
    <property type="match status" value="1"/>
</dbReference>
<dbReference type="PROSITE" id="PS50937">
    <property type="entry name" value="HTH_MERR_2"/>
    <property type="match status" value="1"/>
</dbReference>
<dbReference type="Gene3D" id="1.10.1660.10">
    <property type="match status" value="1"/>
</dbReference>
<sequence length="159" mass="17694">MGNFKIGELAAAAGVGRDTIRYYERMGLLREPARTAAGYRLYDATDLERVNFIRSAQELGFTLEQARQLLALRASDTAHAQAVLDITLAKIADAEARLERLSDIRDMLRMLADECPGEVPVSDCPILAFLTARRKDQQHNKKHQAAQDERSPRAKGVLS</sequence>
<name>A0A031J336_SPHPI</name>
<dbReference type="SMART" id="SM00422">
    <property type="entry name" value="HTH_MERR"/>
    <property type="match status" value="1"/>
</dbReference>
<dbReference type="SUPFAM" id="SSF46955">
    <property type="entry name" value="Putative DNA-binding domain"/>
    <property type="match status" value="1"/>
</dbReference>
<feature type="coiled-coil region" evidence="2">
    <location>
        <begin position="84"/>
        <end position="111"/>
    </location>
</feature>
<feature type="region of interest" description="Disordered" evidence="3">
    <location>
        <begin position="135"/>
        <end position="159"/>
    </location>
</feature>
<dbReference type="InterPro" id="IPR009061">
    <property type="entry name" value="DNA-bd_dom_put_sf"/>
</dbReference>
<dbReference type="PANTHER" id="PTHR30204:SF92">
    <property type="entry name" value="HTH-TYPE TRANSCRIPTIONAL REGULATOR ZNTR"/>
    <property type="match status" value="1"/>
</dbReference>
<dbReference type="PANTHER" id="PTHR30204">
    <property type="entry name" value="REDOX-CYCLING DRUG-SENSING TRANSCRIPTIONAL ACTIVATOR SOXR"/>
    <property type="match status" value="1"/>
</dbReference>
<dbReference type="InterPro" id="IPR000551">
    <property type="entry name" value="MerR-type_HTH_dom"/>
</dbReference>
<dbReference type="Proteomes" id="UP000550136">
    <property type="component" value="Unassembled WGS sequence"/>
</dbReference>
<keyword evidence="1" id="KW-0238">DNA-binding</keyword>
<dbReference type="STRING" id="13689.BV96_04291"/>
<gene>
    <name evidence="4" type="ORF">HKX06_16510</name>
</gene>
<evidence type="ECO:0000313" key="4">
    <source>
        <dbReference type="EMBL" id="NNG58963.1"/>
    </source>
</evidence>
<dbReference type="PRINTS" id="PR00040">
    <property type="entry name" value="HTHMERR"/>
</dbReference>
<protein>
    <submittedName>
        <fullName evidence="4">Heavy metal-responsive transcriptional regulator</fullName>
    </submittedName>
</protein>
<dbReference type="GO" id="GO:0003700">
    <property type="term" value="F:DNA-binding transcription factor activity"/>
    <property type="evidence" value="ECO:0007669"/>
    <property type="project" value="InterPro"/>
</dbReference>
<accession>A0A031J336</accession>
<comment type="caution">
    <text evidence="4">The sequence shown here is derived from an EMBL/GenBank/DDBJ whole genome shotgun (WGS) entry which is preliminary data.</text>
</comment>
<dbReference type="GeneID" id="29272201"/>
<evidence type="ECO:0000256" key="1">
    <source>
        <dbReference type="ARBA" id="ARBA00023125"/>
    </source>
</evidence>
<reference evidence="4 5" key="1">
    <citation type="submission" date="2020-05" db="EMBL/GenBank/DDBJ databases">
        <title>Draft Genome Sequences of Sphingomonas sp. Isolated from the International Space Station.</title>
        <authorList>
            <person name="Bijlani S."/>
            <person name="Singh N.K."/>
            <person name="Mason C.E."/>
            <person name="Wang C.C."/>
            <person name="Venkateswaran K."/>
        </authorList>
    </citation>
    <scope>NUCLEOTIDE SEQUENCE [LARGE SCALE GENOMIC DNA]</scope>
    <source>
        <strain evidence="4 5">FKI-L5-BR-P1</strain>
    </source>
</reference>
<feature type="compositionally biased region" description="Basic and acidic residues" evidence="3">
    <location>
        <begin position="135"/>
        <end position="152"/>
    </location>
</feature>
<dbReference type="CDD" id="cd04770">
    <property type="entry name" value="HTH_HMRTR"/>
    <property type="match status" value="1"/>
</dbReference>
<dbReference type="EMBL" id="JABEOU010000049">
    <property type="protein sequence ID" value="NNG58963.1"/>
    <property type="molecule type" value="Genomic_DNA"/>
</dbReference>
<dbReference type="GO" id="GO:0003677">
    <property type="term" value="F:DNA binding"/>
    <property type="evidence" value="ECO:0007669"/>
    <property type="project" value="UniProtKB-KW"/>
</dbReference>
<dbReference type="RefSeq" id="WP_007406417.1">
    <property type="nucleotide sequence ID" value="NZ_CAMKZA010000024.1"/>
</dbReference>
<evidence type="ECO:0000256" key="2">
    <source>
        <dbReference type="SAM" id="Coils"/>
    </source>
</evidence>
<evidence type="ECO:0000256" key="3">
    <source>
        <dbReference type="SAM" id="MobiDB-lite"/>
    </source>
</evidence>
<dbReference type="OrthoDB" id="9802944at2"/>
<dbReference type="AlphaFoldDB" id="A0A031J336"/>
<evidence type="ECO:0000313" key="5">
    <source>
        <dbReference type="Proteomes" id="UP000550136"/>
    </source>
</evidence>
<organism evidence="4 5">
    <name type="scientific">Sphingomonas paucimobilis</name>
    <name type="common">Pseudomonas paucimobilis</name>
    <dbReference type="NCBI Taxonomy" id="13689"/>
    <lineage>
        <taxon>Bacteria</taxon>
        <taxon>Pseudomonadati</taxon>
        <taxon>Pseudomonadota</taxon>
        <taxon>Alphaproteobacteria</taxon>
        <taxon>Sphingomonadales</taxon>
        <taxon>Sphingomonadaceae</taxon>
        <taxon>Sphingomonas</taxon>
    </lineage>
</organism>
<dbReference type="InterPro" id="IPR047057">
    <property type="entry name" value="MerR_fam"/>
</dbReference>
<proteinExistence type="predicted"/>
<keyword evidence="2" id="KW-0175">Coiled coil</keyword>